<keyword evidence="2" id="KW-1003">Cell membrane</keyword>
<reference evidence="8 9" key="1">
    <citation type="journal article" date="2023" name="Life. Sci Alliance">
        <title>Evolutionary insights into 3D genome organization and epigenetic landscape of Vigna mungo.</title>
        <authorList>
            <person name="Junaid A."/>
            <person name="Singh B."/>
            <person name="Bhatia S."/>
        </authorList>
    </citation>
    <scope>NUCLEOTIDE SEQUENCE [LARGE SCALE GENOMIC DNA]</scope>
    <source>
        <strain evidence="8">Urdbean</strain>
    </source>
</reference>
<dbReference type="InterPro" id="IPR044812">
    <property type="entry name" value="CERK1/LYK3-like"/>
</dbReference>
<dbReference type="EMBL" id="CP144696">
    <property type="protein sequence ID" value="WVZ12225.1"/>
    <property type="molecule type" value="Genomic_DNA"/>
</dbReference>
<evidence type="ECO:0000256" key="6">
    <source>
        <dbReference type="ARBA" id="ARBA00023136"/>
    </source>
</evidence>
<dbReference type="Proteomes" id="UP001374535">
    <property type="component" value="Chromosome 5"/>
</dbReference>
<dbReference type="GO" id="GO:0045087">
    <property type="term" value="P:innate immune response"/>
    <property type="evidence" value="ECO:0007669"/>
    <property type="project" value="InterPro"/>
</dbReference>
<dbReference type="SUPFAM" id="SSF56112">
    <property type="entry name" value="Protein kinase-like (PK-like)"/>
    <property type="match status" value="1"/>
</dbReference>
<dbReference type="InterPro" id="IPR011009">
    <property type="entry name" value="Kinase-like_dom_sf"/>
</dbReference>
<evidence type="ECO:0000256" key="2">
    <source>
        <dbReference type="ARBA" id="ARBA00022475"/>
    </source>
</evidence>
<evidence type="ECO:0008006" key="10">
    <source>
        <dbReference type="Google" id="ProtNLM"/>
    </source>
</evidence>
<organism evidence="8 9">
    <name type="scientific">Vigna mungo</name>
    <name type="common">Black gram</name>
    <name type="synonym">Phaseolus mungo</name>
    <dbReference type="NCBI Taxonomy" id="3915"/>
    <lineage>
        <taxon>Eukaryota</taxon>
        <taxon>Viridiplantae</taxon>
        <taxon>Streptophyta</taxon>
        <taxon>Embryophyta</taxon>
        <taxon>Tracheophyta</taxon>
        <taxon>Spermatophyta</taxon>
        <taxon>Magnoliopsida</taxon>
        <taxon>eudicotyledons</taxon>
        <taxon>Gunneridae</taxon>
        <taxon>Pentapetalae</taxon>
        <taxon>rosids</taxon>
        <taxon>fabids</taxon>
        <taxon>Fabales</taxon>
        <taxon>Fabaceae</taxon>
        <taxon>Papilionoideae</taxon>
        <taxon>50 kb inversion clade</taxon>
        <taxon>NPAAA clade</taxon>
        <taxon>indigoferoid/millettioid clade</taxon>
        <taxon>Phaseoleae</taxon>
        <taxon>Vigna</taxon>
    </lineage>
</organism>
<proteinExistence type="predicted"/>
<dbReference type="GO" id="GO:0005886">
    <property type="term" value="C:plasma membrane"/>
    <property type="evidence" value="ECO:0007669"/>
    <property type="project" value="UniProtKB-SubCell"/>
</dbReference>
<name>A0AAQ3NKS2_VIGMU</name>
<keyword evidence="9" id="KW-1185">Reference proteome</keyword>
<accession>A0AAQ3NKS2</accession>
<evidence type="ECO:0000256" key="4">
    <source>
        <dbReference type="ARBA" id="ARBA00022729"/>
    </source>
</evidence>
<sequence>MRLVRFAGRSTQADVFAFGVVTQIFGNKYPENVLADAIDGNLQHSYPMEDVYKMAEVAHWCLCEDPNDRPVMREIVVALSQIVMSSTEWEASLGGDSQVFSGVLDGR</sequence>
<keyword evidence="6" id="KW-0472">Membrane</keyword>
<dbReference type="GO" id="GO:0019199">
    <property type="term" value="F:transmembrane receptor protein kinase activity"/>
    <property type="evidence" value="ECO:0007669"/>
    <property type="project" value="InterPro"/>
</dbReference>
<evidence type="ECO:0000313" key="9">
    <source>
        <dbReference type="Proteomes" id="UP001374535"/>
    </source>
</evidence>
<keyword evidence="3" id="KW-0812">Transmembrane</keyword>
<comment type="subcellular location">
    <subcellularLocation>
        <location evidence="1">Cell membrane</location>
        <topology evidence="1">Single-pass membrane protein</topology>
    </subcellularLocation>
</comment>
<evidence type="ECO:0000256" key="7">
    <source>
        <dbReference type="ARBA" id="ARBA00023157"/>
    </source>
</evidence>
<evidence type="ECO:0000313" key="8">
    <source>
        <dbReference type="EMBL" id="WVZ12225.1"/>
    </source>
</evidence>
<dbReference type="PANTHER" id="PTHR46204:SF8">
    <property type="entry name" value="PROTEIN KINASE DOMAIN-CONTAINING PROTEIN"/>
    <property type="match status" value="1"/>
</dbReference>
<dbReference type="AlphaFoldDB" id="A0AAQ3NKS2"/>
<dbReference type="PANTHER" id="PTHR46204">
    <property type="entry name" value="CHITIN ELICITOR RECEPTOR KINASE 1-RELATED"/>
    <property type="match status" value="1"/>
</dbReference>
<keyword evidence="5" id="KW-1133">Transmembrane helix</keyword>
<dbReference type="Gene3D" id="1.10.510.10">
    <property type="entry name" value="Transferase(Phosphotransferase) domain 1"/>
    <property type="match status" value="1"/>
</dbReference>
<gene>
    <name evidence="8" type="ORF">V8G54_016755</name>
</gene>
<keyword evidence="7" id="KW-1015">Disulfide bond</keyword>
<evidence type="ECO:0000256" key="1">
    <source>
        <dbReference type="ARBA" id="ARBA00004162"/>
    </source>
</evidence>
<protein>
    <recommendedName>
        <fullName evidence="10">Protein kinase domain-containing protein</fullName>
    </recommendedName>
</protein>
<evidence type="ECO:0000256" key="3">
    <source>
        <dbReference type="ARBA" id="ARBA00022692"/>
    </source>
</evidence>
<keyword evidence="4" id="KW-0732">Signal</keyword>
<evidence type="ECO:0000256" key="5">
    <source>
        <dbReference type="ARBA" id="ARBA00022989"/>
    </source>
</evidence>